<dbReference type="Proteomes" id="UP000072618">
    <property type="component" value="Unassembled WGS sequence"/>
</dbReference>
<evidence type="ECO:0000313" key="2">
    <source>
        <dbReference type="Proteomes" id="UP000072618"/>
    </source>
</evidence>
<dbReference type="GO" id="GO:0006310">
    <property type="term" value="P:DNA recombination"/>
    <property type="evidence" value="ECO:0007669"/>
    <property type="project" value="InterPro"/>
</dbReference>
<gene>
    <name evidence="1" type="ORF">ERS132394_02002</name>
</gene>
<dbReference type="SUPFAM" id="SSF103084">
    <property type="entry name" value="Holliday junction resolvase RusA"/>
    <property type="match status" value="1"/>
</dbReference>
<name>A0A0Z8GQG7_STRSU</name>
<dbReference type="AlphaFoldDB" id="A0A0Z8GQG7"/>
<organism evidence="1 2">
    <name type="scientific">Streptococcus suis</name>
    <dbReference type="NCBI Taxonomy" id="1307"/>
    <lineage>
        <taxon>Bacteria</taxon>
        <taxon>Bacillati</taxon>
        <taxon>Bacillota</taxon>
        <taxon>Bacilli</taxon>
        <taxon>Lactobacillales</taxon>
        <taxon>Streptococcaceae</taxon>
        <taxon>Streptococcus</taxon>
    </lineage>
</organism>
<dbReference type="GO" id="GO:0000287">
    <property type="term" value="F:magnesium ion binding"/>
    <property type="evidence" value="ECO:0007669"/>
    <property type="project" value="InterPro"/>
</dbReference>
<dbReference type="EMBL" id="FIGJ01000029">
    <property type="protein sequence ID" value="CYV00979.1"/>
    <property type="molecule type" value="Genomic_DNA"/>
</dbReference>
<evidence type="ECO:0000313" key="1">
    <source>
        <dbReference type="EMBL" id="CYV00979.1"/>
    </source>
</evidence>
<dbReference type="Pfam" id="PF05866">
    <property type="entry name" value="RusA"/>
    <property type="match status" value="1"/>
</dbReference>
<dbReference type="InterPro" id="IPR008822">
    <property type="entry name" value="Endonuclease_RusA-like"/>
</dbReference>
<dbReference type="GO" id="GO:0006281">
    <property type="term" value="P:DNA repair"/>
    <property type="evidence" value="ECO:0007669"/>
    <property type="project" value="InterPro"/>
</dbReference>
<dbReference type="InterPro" id="IPR036614">
    <property type="entry name" value="RusA-like_sf"/>
</dbReference>
<proteinExistence type="predicted"/>
<accession>A0A0Z8GQG7</accession>
<reference evidence="1 2" key="1">
    <citation type="submission" date="2016-02" db="EMBL/GenBank/DDBJ databases">
        <authorList>
            <consortium name="Pathogen Informatics"/>
        </authorList>
    </citation>
    <scope>NUCLEOTIDE SEQUENCE [LARGE SCALE GENOMIC DNA]</scope>
    <source>
        <strain evidence="1 2">LSS32</strain>
    </source>
</reference>
<dbReference type="Gene3D" id="3.30.1330.70">
    <property type="entry name" value="Holliday junction resolvase RusA"/>
    <property type="match status" value="1"/>
</dbReference>
<sequence length="136" mass="15780">MVVEFFLPMKKIPTVTHQQKQVRVVKGKPQFYEPEKLADARSKYEALLARHVPPDKLQGPIRLTVKWLFPRTKKSQHGQYKTTKPDTDNLQKLLKDCMSAVGFWEDDAQVASEIVEKFWSDTVGIYVKVEVLNELH</sequence>
<protein>
    <submittedName>
        <fullName evidence="1">Phage protein</fullName>
    </submittedName>
</protein>